<comment type="similarity">
    <text evidence="4 8">Belongs to the DHNA family.</text>
</comment>
<dbReference type="SMART" id="SM00905">
    <property type="entry name" value="FolB"/>
    <property type="match status" value="1"/>
</dbReference>
<dbReference type="PANTHER" id="PTHR42844">
    <property type="entry name" value="DIHYDRONEOPTERIN ALDOLASE 1-RELATED"/>
    <property type="match status" value="1"/>
</dbReference>
<dbReference type="NCBIfam" id="TIGR00526">
    <property type="entry name" value="folB_dom"/>
    <property type="match status" value="1"/>
</dbReference>
<comment type="catalytic activity">
    <reaction evidence="1">
        <text>7,8-dihydroneopterin = 7,8-dihydromonapterin</text>
        <dbReference type="Rhea" id="RHEA:45328"/>
        <dbReference type="ChEBI" id="CHEBI:17001"/>
        <dbReference type="ChEBI" id="CHEBI:71175"/>
        <dbReference type="EC" id="5.1.99.8"/>
    </reaction>
</comment>
<evidence type="ECO:0000256" key="6">
    <source>
        <dbReference type="ARBA" id="ARBA00023235"/>
    </source>
</evidence>
<name>A0A3S4YT85_9NEIS</name>
<evidence type="ECO:0000256" key="1">
    <source>
        <dbReference type="ARBA" id="ARBA00000693"/>
    </source>
</evidence>
<dbReference type="EC" id="4.1.2.25" evidence="8"/>
<dbReference type="SUPFAM" id="SSF55620">
    <property type="entry name" value="Tetrahydrobiopterin biosynthesis enzymes-like"/>
    <property type="match status" value="1"/>
</dbReference>
<organism evidence="10 11">
    <name type="scientific">Neisseria weaveri</name>
    <dbReference type="NCBI Taxonomy" id="28091"/>
    <lineage>
        <taxon>Bacteria</taxon>
        <taxon>Pseudomonadati</taxon>
        <taxon>Pseudomonadota</taxon>
        <taxon>Betaproteobacteria</taxon>
        <taxon>Neisseriales</taxon>
        <taxon>Neisseriaceae</taxon>
        <taxon>Neisseria</taxon>
    </lineage>
</organism>
<dbReference type="Proteomes" id="UP000272771">
    <property type="component" value="Chromosome"/>
</dbReference>
<reference evidence="10 11" key="1">
    <citation type="submission" date="2018-12" db="EMBL/GenBank/DDBJ databases">
        <authorList>
            <consortium name="Pathogen Informatics"/>
        </authorList>
    </citation>
    <scope>NUCLEOTIDE SEQUENCE [LARGE SCALE GENOMIC DNA]</scope>
    <source>
        <strain evidence="10 11">NCTC12742</strain>
    </source>
</reference>
<keyword evidence="11" id="KW-1185">Reference proteome</keyword>
<dbReference type="KEGG" id="nwe:SAMEA3174300_0640"/>
<comment type="pathway">
    <text evidence="3 8">Cofactor biosynthesis; tetrahydrofolate biosynthesis; 2-amino-4-hydroxy-6-hydroxymethyl-7,8-dihydropteridine diphosphate from 7,8-dihydroneopterin triphosphate: step 3/4.</text>
</comment>
<evidence type="ECO:0000313" key="10">
    <source>
        <dbReference type="EMBL" id="VEJ52156.1"/>
    </source>
</evidence>
<dbReference type="OrthoDB" id="9810587at2"/>
<dbReference type="EMBL" id="LR134533">
    <property type="protein sequence ID" value="VEJ52156.1"/>
    <property type="molecule type" value="Genomic_DNA"/>
</dbReference>
<dbReference type="InterPro" id="IPR006156">
    <property type="entry name" value="Dihydroneopterin_aldolase"/>
</dbReference>
<dbReference type="PANTHER" id="PTHR42844:SF1">
    <property type="entry name" value="DIHYDRONEOPTERIN ALDOLASE 1-RELATED"/>
    <property type="match status" value="1"/>
</dbReference>
<dbReference type="GO" id="GO:0046654">
    <property type="term" value="P:tetrahydrofolate biosynthetic process"/>
    <property type="evidence" value="ECO:0007669"/>
    <property type="project" value="UniProtKB-UniRule"/>
</dbReference>
<dbReference type="CDD" id="cd00534">
    <property type="entry name" value="DHNA_DHNTPE"/>
    <property type="match status" value="1"/>
</dbReference>
<evidence type="ECO:0000256" key="7">
    <source>
        <dbReference type="ARBA" id="ARBA00023239"/>
    </source>
</evidence>
<evidence type="ECO:0000313" key="11">
    <source>
        <dbReference type="Proteomes" id="UP000272771"/>
    </source>
</evidence>
<sequence>MAQNKMDKIFLHGMKADTLIGVYDWERERMQTLILDLDIGVPKTSALSDNIEDTVHYGDVCEAVRRSMKEQQFLLLEALAEHIAELVFEDFNALWIRVRITKPGILPNVREVGVEIERSRSDEDD</sequence>
<evidence type="ECO:0000256" key="5">
    <source>
        <dbReference type="ARBA" id="ARBA00022909"/>
    </source>
</evidence>
<dbReference type="Pfam" id="PF02152">
    <property type="entry name" value="FolB"/>
    <property type="match status" value="1"/>
</dbReference>
<comment type="catalytic activity">
    <reaction evidence="2 8">
        <text>7,8-dihydroneopterin = 6-hydroxymethyl-7,8-dihydropterin + glycolaldehyde</text>
        <dbReference type="Rhea" id="RHEA:10540"/>
        <dbReference type="ChEBI" id="CHEBI:17001"/>
        <dbReference type="ChEBI" id="CHEBI:17071"/>
        <dbReference type="ChEBI" id="CHEBI:44841"/>
        <dbReference type="EC" id="4.1.2.25"/>
    </reaction>
</comment>
<gene>
    <name evidence="10" type="primary">folB</name>
    <name evidence="10" type="ORF">NCTC12742_02073</name>
</gene>
<keyword evidence="7 8" id="KW-0456">Lyase</keyword>
<evidence type="ECO:0000256" key="4">
    <source>
        <dbReference type="ARBA" id="ARBA00005708"/>
    </source>
</evidence>
<evidence type="ECO:0000256" key="2">
    <source>
        <dbReference type="ARBA" id="ARBA00001353"/>
    </source>
</evidence>
<accession>A0A3S4YT85</accession>
<dbReference type="InterPro" id="IPR043133">
    <property type="entry name" value="GTP-CH-I_C/QueF"/>
</dbReference>
<proteinExistence type="inferred from homology"/>
<dbReference type="GO" id="GO:0005737">
    <property type="term" value="C:cytoplasm"/>
    <property type="evidence" value="ECO:0007669"/>
    <property type="project" value="TreeGrafter"/>
</dbReference>
<dbReference type="NCBIfam" id="TIGR00525">
    <property type="entry name" value="folB"/>
    <property type="match status" value="1"/>
</dbReference>
<dbReference type="FunFam" id="3.30.1130.10:FF:000002">
    <property type="entry name" value="7,8-dihydroneopterin aldolase"/>
    <property type="match status" value="1"/>
</dbReference>
<protein>
    <recommendedName>
        <fullName evidence="8">7,8-dihydroneopterin aldolase</fullName>
        <ecNumber evidence="8">4.1.2.25</ecNumber>
    </recommendedName>
</protein>
<comment type="function">
    <text evidence="8">Catalyzes the conversion of 7,8-dihydroneopterin to 6-hydroxymethyl-7,8-dihydropterin.</text>
</comment>
<dbReference type="GO" id="GO:0046656">
    <property type="term" value="P:folic acid biosynthetic process"/>
    <property type="evidence" value="ECO:0007669"/>
    <property type="project" value="UniProtKB-UniRule"/>
</dbReference>
<keyword evidence="5 8" id="KW-0289">Folate biosynthesis</keyword>
<dbReference type="GO" id="GO:0016853">
    <property type="term" value="F:isomerase activity"/>
    <property type="evidence" value="ECO:0007669"/>
    <property type="project" value="UniProtKB-KW"/>
</dbReference>
<dbReference type="STRING" id="28091.SAMEA3174300_00640"/>
<evidence type="ECO:0000256" key="3">
    <source>
        <dbReference type="ARBA" id="ARBA00005013"/>
    </source>
</evidence>
<dbReference type="InterPro" id="IPR006157">
    <property type="entry name" value="FolB_dom"/>
</dbReference>
<dbReference type="GO" id="GO:0004150">
    <property type="term" value="F:dihydroneopterin aldolase activity"/>
    <property type="evidence" value="ECO:0007669"/>
    <property type="project" value="UniProtKB-UniRule"/>
</dbReference>
<dbReference type="AlphaFoldDB" id="A0A3S4YT85"/>
<evidence type="ECO:0000256" key="8">
    <source>
        <dbReference type="RuleBase" id="RU362079"/>
    </source>
</evidence>
<keyword evidence="6" id="KW-0413">Isomerase</keyword>
<dbReference type="Gene3D" id="3.30.1130.10">
    <property type="match status" value="1"/>
</dbReference>
<evidence type="ECO:0000259" key="9">
    <source>
        <dbReference type="SMART" id="SM00905"/>
    </source>
</evidence>
<feature type="domain" description="Dihydroneopterin aldolase/epimerase" evidence="9">
    <location>
        <begin position="9"/>
        <end position="118"/>
    </location>
</feature>
<dbReference type="UniPathway" id="UPA00077">
    <property type="reaction ID" value="UER00154"/>
</dbReference>